<dbReference type="PRINTS" id="PR00783">
    <property type="entry name" value="MINTRINSICP"/>
</dbReference>
<gene>
    <name evidence="10" type="ORF">Fcan01_03167</name>
</gene>
<dbReference type="PANTHER" id="PTHR19139">
    <property type="entry name" value="AQUAPORIN TRANSPORTER"/>
    <property type="match status" value="1"/>
</dbReference>
<evidence type="ECO:0000256" key="4">
    <source>
        <dbReference type="ARBA" id="ARBA00022475"/>
    </source>
</evidence>
<comment type="subcellular location">
    <subcellularLocation>
        <location evidence="1">Cell membrane</location>
        <topology evidence="1">Multi-pass membrane protein</topology>
    </subcellularLocation>
</comment>
<dbReference type="SUPFAM" id="SSF81338">
    <property type="entry name" value="Aquaporin-like"/>
    <property type="match status" value="1"/>
</dbReference>
<dbReference type="STRING" id="158441.A0A226F322"/>
<evidence type="ECO:0000256" key="7">
    <source>
        <dbReference type="ARBA" id="ARBA00023136"/>
    </source>
</evidence>
<dbReference type="EMBL" id="LNIX01000001">
    <property type="protein sequence ID" value="OXA63750.1"/>
    <property type="molecule type" value="Genomic_DNA"/>
</dbReference>
<dbReference type="PROSITE" id="PS00221">
    <property type="entry name" value="MIP"/>
    <property type="match status" value="1"/>
</dbReference>
<dbReference type="InterPro" id="IPR023271">
    <property type="entry name" value="Aquaporin-like"/>
</dbReference>
<dbReference type="Pfam" id="PF00230">
    <property type="entry name" value="MIP"/>
    <property type="match status" value="1"/>
</dbReference>
<keyword evidence="11" id="KW-1185">Reference proteome</keyword>
<comment type="similarity">
    <text evidence="2 8">Belongs to the MIP/aquaporin (TC 1.A.8) family.</text>
</comment>
<comment type="caution">
    <text evidence="10">The sequence shown here is derived from an EMBL/GenBank/DDBJ whole genome shotgun (WGS) entry which is preliminary data.</text>
</comment>
<organism evidence="10 11">
    <name type="scientific">Folsomia candida</name>
    <name type="common">Springtail</name>
    <dbReference type="NCBI Taxonomy" id="158441"/>
    <lineage>
        <taxon>Eukaryota</taxon>
        <taxon>Metazoa</taxon>
        <taxon>Ecdysozoa</taxon>
        <taxon>Arthropoda</taxon>
        <taxon>Hexapoda</taxon>
        <taxon>Collembola</taxon>
        <taxon>Entomobryomorpha</taxon>
        <taxon>Isotomoidea</taxon>
        <taxon>Isotomidae</taxon>
        <taxon>Proisotominae</taxon>
        <taxon>Folsomia</taxon>
    </lineage>
</organism>
<dbReference type="NCBIfam" id="TIGR00861">
    <property type="entry name" value="MIP"/>
    <property type="match status" value="1"/>
</dbReference>
<protein>
    <submittedName>
        <fullName evidence="10">Aquaporin AQPAe.a</fullName>
    </submittedName>
</protein>
<feature type="transmembrane region" description="Helical" evidence="9">
    <location>
        <begin position="86"/>
        <end position="106"/>
    </location>
</feature>
<feature type="transmembrane region" description="Helical" evidence="9">
    <location>
        <begin position="162"/>
        <end position="184"/>
    </location>
</feature>
<sequence>MSSNMWKDKKTYAALLAEFLGTLLLVFIGCGSGTNWGDGSGSIIQISLAVGFTLASIVQTIGHVSGGHVNPSVTVAMMVTQKINPILGFLYILAQCGGALVGSTLLKSVLPEEVRGNLGATVPHPSLSALQACGVEFLATFVLVFTIFGVCDKKRDDVKGSAPLAIGFSASACCLVAIKLTGSSLNPARSLAPAILSSTWTLHWVYWVGPCLGGVFAGLIYQFVFRAQGQRPTPKRQDSRDYEMCAKGDQ</sequence>
<dbReference type="PROSITE" id="PS51257">
    <property type="entry name" value="PROKAR_LIPOPROTEIN"/>
    <property type="match status" value="1"/>
</dbReference>
<dbReference type="InterPro" id="IPR000425">
    <property type="entry name" value="MIP"/>
</dbReference>
<feature type="transmembrane region" description="Helical" evidence="9">
    <location>
        <begin position="126"/>
        <end position="150"/>
    </location>
</feature>
<feature type="transmembrane region" description="Helical" evidence="9">
    <location>
        <begin position="42"/>
        <end position="65"/>
    </location>
</feature>
<evidence type="ECO:0000256" key="5">
    <source>
        <dbReference type="ARBA" id="ARBA00022692"/>
    </source>
</evidence>
<dbReference type="CDD" id="cd00333">
    <property type="entry name" value="MIP"/>
    <property type="match status" value="1"/>
</dbReference>
<evidence type="ECO:0000256" key="1">
    <source>
        <dbReference type="ARBA" id="ARBA00004651"/>
    </source>
</evidence>
<evidence type="ECO:0000256" key="9">
    <source>
        <dbReference type="SAM" id="Phobius"/>
    </source>
</evidence>
<evidence type="ECO:0000256" key="2">
    <source>
        <dbReference type="ARBA" id="ARBA00006175"/>
    </source>
</evidence>
<name>A0A226F322_FOLCA</name>
<accession>A0A226F322</accession>
<evidence type="ECO:0000256" key="6">
    <source>
        <dbReference type="ARBA" id="ARBA00022989"/>
    </source>
</evidence>
<dbReference type="InterPro" id="IPR022357">
    <property type="entry name" value="MIP_CS"/>
</dbReference>
<dbReference type="OMA" id="YGNEKIW"/>
<dbReference type="OrthoDB" id="3222at2759"/>
<reference evidence="10 11" key="1">
    <citation type="submission" date="2015-12" db="EMBL/GenBank/DDBJ databases">
        <title>The genome of Folsomia candida.</title>
        <authorList>
            <person name="Faddeeva A."/>
            <person name="Derks M.F."/>
            <person name="Anvar Y."/>
            <person name="Smit S."/>
            <person name="Van Straalen N."/>
            <person name="Roelofs D."/>
        </authorList>
    </citation>
    <scope>NUCLEOTIDE SEQUENCE [LARGE SCALE GENOMIC DNA]</scope>
    <source>
        <strain evidence="10 11">VU population</strain>
        <tissue evidence="10">Whole body</tissue>
    </source>
</reference>
<dbReference type="Proteomes" id="UP000198287">
    <property type="component" value="Unassembled WGS sequence"/>
</dbReference>
<keyword evidence="7 9" id="KW-0472">Membrane</keyword>
<dbReference type="GO" id="GO:0015267">
    <property type="term" value="F:channel activity"/>
    <property type="evidence" value="ECO:0007669"/>
    <property type="project" value="InterPro"/>
</dbReference>
<dbReference type="PANTHER" id="PTHR19139:SF199">
    <property type="entry name" value="MIP17260P"/>
    <property type="match status" value="1"/>
</dbReference>
<keyword evidence="4" id="KW-1003">Cell membrane</keyword>
<evidence type="ECO:0000256" key="3">
    <source>
        <dbReference type="ARBA" id="ARBA00022448"/>
    </source>
</evidence>
<dbReference type="GO" id="GO:0005886">
    <property type="term" value="C:plasma membrane"/>
    <property type="evidence" value="ECO:0007669"/>
    <property type="project" value="UniProtKB-SubCell"/>
</dbReference>
<dbReference type="AlphaFoldDB" id="A0A226F322"/>
<evidence type="ECO:0000313" key="10">
    <source>
        <dbReference type="EMBL" id="OXA63750.1"/>
    </source>
</evidence>
<keyword evidence="5 8" id="KW-0812">Transmembrane</keyword>
<keyword evidence="6 9" id="KW-1133">Transmembrane helix</keyword>
<proteinExistence type="inferred from homology"/>
<dbReference type="Gene3D" id="1.20.1080.10">
    <property type="entry name" value="Glycerol uptake facilitator protein"/>
    <property type="match status" value="1"/>
</dbReference>
<feature type="transmembrane region" description="Helical" evidence="9">
    <location>
        <begin position="12"/>
        <end position="36"/>
    </location>
</feature>
<keyword evidence="3 8" id="KW-0813">Transport</keyword>
<feature type="transmembrane region" description="Helical" evidence="9">
    <location>
        <begin position="204"/>
        <end position="225"/>
    </location>
</feature>
<dbReference type="InterPro" id="IPR034294">
    <property type="entry name" value="Aquaporin_transptr"/>
</dbReference>
<evidence type="ECO:0000313" key="11">
    <source>
        <dbReference type="Proteomes" id="UP000198287"/>
    </source>
</evidence>
<evidence type="ECO:0000256" key="8">
    <source>
        <dbReference type="RuleBase" id="RU000477"/>
    </source>
</evidence>